<comment type="caution">
    <text evidence="1">The sequence shown here is derived from an EMBL/GenBank/DDBJ whole genome shotgun (WGS) entry which is preliminary data.</text>
</comment>
<keyword evidence="2" id="KW-1185">Reference proteome</keyword>
<evidence type="ECO:0000313" key="1">
    <source>
        <dbReference type="EMBL" id="CAB1423908.1"/>
    </source>
</evidence>
<sequence length="147" mass="16657">MQELRVYENGTSGRTTLKHYADDHWRHSAYRGQKNTETMDNSIRSSENPEMIPSQMVFVPDEIAADGGTVSDVTITQSDFEMTDKEMEVRTFIALVVVDVLKKCKSKSDYGEMTTITLAHQLMIGIMKDYPITEWVFPILSSKKVAA</sequence>
<evidence type="ECO:0000313" key="2">
    <source>
        <dbReference type="Proteomes" id="UP001153269"/>
    </source>
</evidence>
<protein>
    <submittedName>
        <fullName evidence="1">Uncharacterized protein</fullName>
    </submittedName>
</protein>
<dbReference type="AlphaFoldDB" id="A0A9N7U3C6"/>
<reference evidence="1" key="1">
    <citation type="submission" date="2020-03" db="EMBL/GenBank/DDBJ databases">
        <authorList>
            <person name="Weist P."/>
        </authorList>
    </citation>
    <scope>NUCLEOTIDE SEQUENCE</scope>
</reference>
<gene>
    <name evidence="1" type="ORF">PLEPLA_LOCUS11829</name>
</gene>
<dbReference type="EMBL" id="CADEAL010000691">
    <property type="protein sequence ID" value="CAB1423908.1"/>
    <property type="molecule type" value="Genomic_DNA"/>
</dbReference>
<proteinExistence type="predicted"/>
<organism evidence="1 2">
    <name type="scientific">Pleuronectes platessa</name>
    <name type="common">European plaice</name>
    <dbReference type="NCBI Taxonomy" id="8262"/>
    <lineage>
        <taxon>Eukaryota</taxon>
        <taxon>Metazoa</taxon>
        <taxon>Chordata</taxon>
        <taxon>Craniata</taxon>
        <taxon>Vertebrata</taxon>
        <taxon>Euteleostomi</taxon>
        <taxon>Actinopterygii</taxon>
        <taxon>Neopterygii</taxon>
        <taxon>Teleostei</taxon>
        <taxon>Neoteleostei</taxon>
        <taxon>Acanthomorphata</taxon>
        <taxon>Carangaria</taxon>
        <taxon>Pleuronectiformes</taxon>
        <taxon>Pleuronectoidei</taxon>
        <taxon>Pleuronectidae</taxon>
        <taxon>Pleuronectes</taxon>
    </lineage>
</organism>
<dbReference type="Proteomes" id="UP001153269">
    <property type="component" value="Unassembled WGS sequence"/>
</dbReference>
<accession>A0A9N7U3C6</accession>
<name>A0A9N7U3C6_PLEPL</name>